<name>A0A1I3DP05_9BURK</name>
<feature type="region of interest" description="Disordered" evidence="1">
    <location>
        <begin position="137"/>
        <end position="176"/>
    </location>
</feature>
<dbReference type="Proteomes" id="UP000199548">
    <property type="component" value="Unassembled WGS sequence"/>
</dbReference>
<dbReference type="OrthoDB" id="8613813at2"/>
<sequence length="192" mass="20556">MKLPLLRPHSAHDEWPIGAVIPYAGLLANTDTDSATLNQIRTDLSQKGWLYCDGSLYSAQAYWQLYGVIGTSFGGNATDFNVPDLRGRFVRGVDGGAGNDPDAATRVANPAGGASGDHVGSYQADAFQGHEHFYTSTMESPETAEPPGSPVLMPQPDQVTTSVTTDGTHGTPRVSSETRALNLALNYLIRYR</sequence>
<dbReference type="AlphaFoldDB" id="A0A1I3DP05"/>
<dbReference type="InterPro" id="IPR037053">
    <property type="entry name" value="Phage_tail_collar_dom_sf"/>
</dbReference>
<dbReference type="Pfam" id="PF07484">
    <property type="entry name" value="Collar"/>
    <property type="match status" value="1"/>
</dbReference>
<dbReference type="Gene3D" id="3.90.1340.10">
    <property type="entry name" value="Phage tail collar domain"/>
    <property type="match status" value="1"/>
</dbReference>
<evidence type="ECO:0000259" key="2">
    <source>
        <dbReference type="Pfam" id="PF07484"/>
    </source>
</evidence>
<dbReference type="InterPro" id="IPR011083">
    <property type="entry name" value="Phage_tail_collar_dom"/>
</dbReference>
<dbReference type="RefSeq" id="WP_091006835.1">
    <property type="nucleotide sequence ID" value="NZ_CP041743.1"/>
</dbReference>
<evidence type="ECO:0000256" key="1">
    <source>
        <dbReference type="SAM" id="MobiDB-lite"/>
    </source>
</evidence>
<evidence type="ECO:0000313" key="4">
    <source>
        <dbReference type="Proteomes" id="UP000199548"/>
    </source>
</evidence>
<organism evidence="3 4">
    <name type="scientific">Paraburkholderia megapolitana</name>
    <dbReference type="NCBI Taxonomy" id="420953"/>
    <lineage>
        <taxon>Bacteria</taxon>
        <taxon>Pseudomonadati</taxon>
        <taxon>Pseudomonadota</taxon>
        <taxon>Betaproteobacteria</taxon>
        <taxon>Burkholderiales</taxon>
        <taxon>Burkholderiaceae</taxon>
        <taxon>Paraburkholderia</taxon>
    </lineage>
</organism>
<evidence type="ECO:0000313" key="3">
    <source>
        <dbReference type="EMBL" id="SFH88465.1"/>
    </source>
</evidence>
<dbReference type="STRING" id="420953.SAMN05192543_101442"/>
<proteinExistence type="predicted"/>
<dbReference type="EMBL" id="FOQU01000001">
    <property type="protein sequence ID" value="SFH88465.1"/>
    <property type="molecule type" value="Genomic_DNA"/>
</dbReference>
<protein>
    <submittedName>
        <fullName evidence="3">Phage Tail Collar Domain</fullName>
    </submittedName>
</protein>
<keyword evidence="4" id="KW-1185">Reference proteome</keyword>
<gene>
    <name evidence="3" type="ORF">SAMN05192543_101442</name>
</gene>
<accession>A0A1I3DP05</accession>
<feature type="domain" description="Phage tail collar" evidence="2">
    <location>
        <begin position="45"/>
        <end position="90"/>
    </location>
</feature>
<feature type="compositionally biased region" description="Low complexity" evidence="1">
    <location>
        <begin position="159"/>
        <end position="171"/>
    </location>
</feature>
<dbReference type="SUPFAM" id="SSF88874">
    <property type="entry name" value="Receptor-binding domain of short tail fibre protein gp12"/>
    <property type="match status" value="1"/>
</dbReference>
<reference evidence="3 4" key="1">
    <citation type="submission" date="2016-10" db="EMBL/GenBank/DDBJ databases">
        <authorList>
            <person name="de Groot N.N."/>
        </authorList>
    </citation>
    <scope>NUCLEOTIDE SEQUENCE [LARGE SCALE GENOMIC DNA]</scope>
    <source>
        <strain evidence="3 4">LMG 23650</strain>
    </source>
</reference>